<feature type="transmembrane region" description="Helical" evidence="7">
    <location>
        <begin position="214"/>
        <end position="233"/>
    </location>
</feature>
<dbReference type="EMBL" id="JMQI01000064">
    <property type="protein sequence ID" value="KDN18227.1"/>
    <property type="molecule type" value="Genomic_DNA"/>
</dbReference>
<feature type="region of interest" description="Disordered" evidence="6">
    <location>
        <begin position="292"/>
        <end position="322"/>
    </location>
</feature>
<dbReference type="PANTHER" id="PTHR32322:SF9">
    <property type="entry name" value="AMINO-ACID METABOLITE EFFLUX PUMP-RELATED"/>
    <property type="match status" value="1"/>
</dbReference>
<comment type="similarity">
    <text evidence="2">Belongs to the EamA transporter family.</text>
</comment>
<keyword evidence="4 7" id="KW-1133">Transmembrane helix</keyword>
<accession>A0A066TXE3</accession>
<feature type="transmembrane region" description="Helical" evidence="7">
    <location>
        <begin position="125"/>
        <end position="142"/>
    </location>
</feature>
<dbReference type="InterPro" id="IPR000620">
    <property type="entry name" value="EamA_dom"/>
</dbReference>
<dbReference type="Proteomes" id="UP000027345">
    <property type="component" value="Unassembled WGS sequence"/>
</dbReference>
<evidence type="ECO:0000313" key="10">
    <source>
        <dbReference type="Proteomes" id="UP000027345"/>
    </source>
</evidence>
<evidence type="ECO:0000256" key="3">
    <source>
        <dbReference type="ARBA" id="ARBA00022692"/>
    </source>
</evidence>
<proteinExistence type="inferred from homology"/>
<evidence type="ECO:0000259" key="8">
    <source>
        <dbReference type="Pfam" id="PF00892"/>
    </source>
</evidence>
<evidence type="ECO:0000256" key="2">
    <source>
        <dbReference type="ARBA" id="ARBA00007362"/>
    </source>
</evidence>
<keyword evidence="3 7" id="KW-0812">Transmembrane</keyword>
<feature type="transmembrane region" description="Helical" evidence="7">
    <location>
        <begin position="240"/>
        <end position="263"/>
    </location>
</feature>
<feature type="transmembrane region" description="Helical" evidence="7">
    <location>
        <begin position="180"/>
        <end position="202"/>
    </location>
</feature>
<feature type="transmembrane region" description="Helical" evidence="7">
    <location>
        <begin position="7"/>
        <end position="24"/>
    </location>
</feature>
<keyword evidence="5 7" id="KW-0472">Membrane</keyword>
<evidence type="ECO:0000256" key="6">
    <source>
        <dbReference type="SAM" id="MobiDB-lite"/>
    </source>
</evidence>
<protein>
    <submittedName>
        <fullName evidence="9">Multidrug transporter</fullName>
    </submittedName>
</protein>
<feature type="domain" description="EamA" evidence="8">
    <location>
        <begin position="150"/>
        <end position="285"/>
    </location>
</feature>
<evidence type="ECO:0000256" key="1">
    <source>
        <dbReference type="ARBA" id="ARBA00004141"/>
    </source>
</evidence>
<dbReference type="Pfam" id="PF00892">
    <property type="entry name" value="EamA"/>
    <property type="match status" value="2"/>
</dbReference>
<evidence type="ECO:0000256" key="7">
    <source>
        <dbReference type="SAM" id="Phobius"/>
    </source>
</evidence>
<evidence type="ECO:0000313" key="9">
    <source>
        <dbReference type="EMBL" id="KDN18227.1"/>
    </source>
</evidence>
<feature type="transmembrane region" description="Helical" evidence="7">
    <location>
        <begin position="66"/>
        <end position="87"/>
    </location>
</feature>
<dbReference type="PANTHER" id="PTHR32322">
    <property type="entry name" value="INNER MEMBRANE TRANSPORTER"/>
    <property type="match status" value="1"/>
</dbReference>
<dbReference type="RefSeq" id="WP_235191013.1">
    <property type="nucleotide sequence ID" value="NZ_JMQI01000064.1"/>
</dbReference>
<dbReference type="InterPro" id="IPR037185">
    <property type="entry name" value="EmrE-like"/>
</dbReference>
<keyword evidence="10" id="KW-1185">Reference proteome</keyword>
<feature type="transmembrane region" description="Helical" evidence="7">
    <location>
        <begin position="148"/>
        <end position="168"/>
    </location>
</feature>
<evidence type="ECO:0000256" key="4">
    <source>
        <dbReference type="ARBA" id="ARBA00022989"/>
    </source>
</evidence>
<comment type="caution">
    <text evidence="9">The sequence shown here is derived from an EMBL/GenBank/DDBJ whole genome shotgun (WGS) entry which is preliminary data.</text>
</comment>
<organism evidence="9 10">
    <name type="scientific">Amycolatopsis rifamycinica</name>
    <dbReference type="NCBI Taxonomy" id="287986"/>
    <lineage>
        <taxon>Bacteria</taxon>
        <taxon>Bacillati</taxon>
        <taxon>Actinomycetota</taxon>
        <taxon>Actinomycetes</taxon>
        <taxon>Pseudonocardiales</taxon>
        <taxon>Pseudonocardiaceae</taxon>
        <taxon>Amycolatopsis</taxon>
    </lineage>
</organism>
<sequence length="322" mass="33316">MGETKTLLRIGALALMWGSSFFWIKLGLGMFSPVQLVLARLVLGAVMLLVLCRLQRARLPRDRRMWGHLAVAAFFHNALPFLLFAIGETTVDSGITGVLNSTTPLWVLLAAPMMGTSSRMTGTRLAGLVVGLGGILLIFAPWQASGLLSWGALACLAAAASYGFAFVYEGKYLSSSTSSPYAIAAGQMILASGMLLLAVPVGGLTPVHVSTGPLLAVLVLGIGSTGIAFALNYQLLASEGAVAASVVGYLLPVVSVLLGAVFLGEQLHLRVIAGMVVVLGGVALTRLQKPERGAVEAPGDQAEGLGDDTAGRAPRPLAPLAD</sequence>
<dbReference type="AlphaFoldDB" id="A0A066TXE3"/>
<dbReference type="InterPro" id="IPR050638">
    <property type="entry name" value="AA-Vitamin_Transporters"/>
</dbReference>
<feature type="transmembrane region" description="Helical" evidence="7">
    <location>
        <begin position="36"/>
        <end position="54"/>
    </location>
</feature>
<dbReference type="eggNOG" id="COG0697">
    <property type="taxonomic scope" value="Bacteria"/>
</dbReference>
<evidence type="ECO:0000256" key="5">
    <source>
        <dbReference type="ARBA" id="ARBA00023136"/>
    </source>
</evidence>
<feature type="compositionally biased region" description="Low complexity" evidence="6">
    <location>
        <begin position="312"/>
        <end position="322"/>
    </location>
</feature>
<comment type="subcellular location">
    <subcellularLocation>
        <location evidence="1">Membrane</location>
        <topology evidence="1">Multi-pass membrane protein</topology>
    </subcellularLocation>
</comment>
<name>A0A066TXE3_9PSEU</name>
<dbReference type="GO" id="GO:0016020">
    <property type="term" value="C:membrane"/>
    <property type="evidence" value="ECO:0007669"/>
    <property type="project" value="UniProtKB-SubCell"/>
</dbReference>
<reference evidence="9 10" key="1">
    <citation type="submission" date="2014-05" db="EMBL/GenBank/DDBJ databases">
        <title>Draft genome sequence of Amycolatopsis rifamycinica DSM 46095.</title>
        <authorList>
            <person name="Lal R."/>
            <person name="Saxena A."/>
            <person name="Kumari R."/>
            <person name="Mukherjee U."/>
            <person name="Singh P."/>
            <person name="Sangwan N."/>
            <person name="Mahato N.K."/>
        </authorList>
    </citation>
    <scope>NUCLEOTIDE SEQUENCE [LARGE SCALE GENOMIC DNA]</scope>
    <source>
        <strain evidence="9 10">DSM 46095</strain>
    </source>
</reference>
<dbReference type="SUPFAM" id="SSF103481">
    <property type="entry name" value="Multidrug resistance efflux transporter EmrE"/>
    <property type="match status" value="2"/>
</dbReference>
<gene>
    <name evidence="9" type="ORF">DV20_30755</name>
</gene>
<feature type="domain" description="EamA" evidence="8">
    <location>
        <begin position="12"/>
        <end position="139"/>
    </location>
</feature>